<reference evidence="1 2" key="1">
    <citation type="submission" date="2014-07" db="EMBL/GenBank/DDBJ databases">
        <title>Methanogenic archaea and the global carbon cycle.</title>
        <authorList>
            <person name="Henriksen J.R."/>
            <person name="Luke J."/>
            <person name="Reinhart S."/>
            <person name="Benedict M.N."/>
            <person name="Youngblut N.D."/>
            <person name="Metcalf M.E."/>
            <person name="Whitaker R.J."/>
            <person name="Metcalf W.W."/>
        </authorList>
    </citation>
    <scope>NUCLEOTIDE SEQUENCE [LARGE SCALE GENOMIC DNA]</scope>
    <source>
        <strain evidence="1 2">HB-1</strain>
    </source>
</reference>
<dbReference type="AlphaFoldDB" id="A0A0E3SFE9"/>
<keyword evidence="2" id="KW-1185">Reference proteome</keyword>
<evidence type="ECO:0000313" key="2">
    <source>
        <dbReference type="Proteomes" id="UP000033101"/>
    </source>
</evidence>
<dbReference type="InterPro" id="IPR035069">
    <property type="entry name" value="TTHA1013/TTHA0281-like"/>
</dbReference>
<dbReference type="InterPro" id="IPR051404">
    <property type="entry name" value="TA_system_antitoxin"/>
</dbReference>
<gene>
    <name evidence="1" type="ORF">MSHOH_1725</name>
</gene>
<dbReference type="RefSeq" id="WP_048139098.1">
    <property type="nucleotide sequence ID" value="NZ_CP009516.1"/>
</dbReference>
<evidence type="ECO:0000313" key="1">
    <source>
        <dbReference type="EMBL" id="AKB78208.1"/>
    </source>
</evidence>
<organism evidence="1 2">
    <name type="scientific">Methanosarcina horonobensis HB-1 = JCM 15518</name>
    <dbReference type="NCBI Taxonomy" id="1434110"/>
    <lineage>
        <taxon>Archaea</taxon>
        <taxon>Methanobacteriati</taxon>
        <taxon>Methanobacteriota</taxon>
        <taxon>Stenosarchaea group</taxon>
        <taxon>Methanomicrobia</taxon>
        <taxon>Methanosarcinales</taxon>
        <taxon>Methanosarcinaceae</taxon>
        <taxon>Methanosarcina</taxon>
    </lineage>
</organism>
<dbReference type="Pfam" id="PF21748">
    <property type="entry name" value="UPF0150"/>
    <property type="match status" value="1"/>
</dbReference>
<dbReference type="GeneID" id="24830940"/>
<dbReference type="KEGG" id="mhor:MSHOH_1725"/>
<protein>
    <recommendedName>
        <fullName evidence="3">HicB-like antitoxin of toxin-antitoxin system domain-containing protein</fullName>
    </recommendedName>
</protein>
<dbReference type="OrthoDB" id="121930at2157"/>
<dbReference type="PANTHER" id="PTHR34504:SF2">
    <property type="entry name" value="UPF0150 PROTEIN SSL0259"/>
    <property type="match status" value="1"/>
</dbReference>
<dbReference type="InterPro" id="IPR049389">
    <property type="entry name" value="TTHA0281-like"/>
</dbReference>
<dbReference type="SUPFAM" id="SSF143100">
    <property type="entry name" value="TTHA1013/TTHA0281-like"/>
    <property type="match status" value="1"/>
</dbReference>
<proteinExistence type="predicted"/>
<sequence>MLIQYIQAALERAKYEIIDDEEPYYGEVPELEGVWATGKTLEECRRNLEEVIDEWIVIRLRNRLPLPRIGNHIIKEPGDIAVV</sequence>
<dbReference type="EMBL" id="CP009516">
    <property type="protein sequence ID" value="AKB78208.1"/>
    <property type="molecule type" value="Genomic_DNA"/>
</dbReference>
<evidence type="ECO:0008006" key="3">
    <source>
        <dbReference type="Google" id="ProtNLM"/>
    </source>
</evidence>
<dbReference type="Gene3D" id="3.30.160.250">
    <property type="match status" value="1"/>
</dbReference>
<name>A0A0E3SFE9_9EURY</name>
<dbReference type="STRING" id="1434110.MSHOH_1725"/>
<dbReference type="PANTHER" id="PTHR34504">
    <property type="entry name" value="ANTITOXIN HICB"/>
    <property type="match status" value="1"/>
</dbReference>
<accession>A0A0E3SFE9</accession>
<dbReference type="HOGENOM" id="CLU_168720_1_0_2"/>
<dbReference type="Proteomes" id="UP000033101">
    <property type="component" value="Chromosome"/>
</dbReference>
<dbReference type="PATRIC" id="fig|1434110.4.peg.2178"/>